<name>A0ABD2PCN2_9CUCU</name>
<dbReference type="SMART" id="SM00228">
    <property type="entry name" value="PDZ"/>
    <property type="match status" value="1"/>
</dbReference>
<gene>
    <name evidence="3" type="ORF">HHI36_003173</name>
</gene>
<protein>
    <recommendedName>
        <fullName evidence="2">PDZ domain-containing protein</fullName>
    </recommendedName>
</protein>
<sequence length="284" mass="31161">MTILRLDNNIERMKGRAPSSPALQKHWGSTQNVIVSREPNSSLGISIVGGRVDLRAQDSPGNTTLGIFVKSVVPNSPAGKTGKFKTGDRILEVNGVSLDHSSHEDAVNIIRNSKNPVTFVIQSLIPWIENDDSIRSDGPSPLPSPLCNNISNNFTEKINQEASRNDINKSESSNFLKHDNNLVSPSLQPSGPPSLAVTPEPTENANQNRSPSPYLSESEEEDDEDDARLMEGRTMSAAGVQIDRASAGNVKRSKEEIQNDPEKEDDFGYTMSKSMNMSFFIVRW</sequence>
<feature type="compositionally biased region" description="Polar residues" evidence="1">
    <location>
        <begin position="201"/>
        <end position="215"/>
    </location>
</feature>
<feature type="domain" description="PDZ" evidence="2">
    <location>
        <begin position="32"/>
        <end position="125"/>
    </location>
</feature>
<dbReference type="PANTHER" id="PTHR19964">
    <property type="entry name" value="MULTIPLE PDZ DOMAIN PROTEIN"/>
    <property type="match status" value="1"/>
</dbReference>
<comment type="caution">
    <text evidence="3">The sequence shown here is derived from an EMBL/GenBank/DDBJ whole genome shotgun (WGS) entry which is preliminary data.</text>
</comment>
<keyword evidence="4" id="KW-1185">Reference proteome</keyword>
<accession>A0ABD2PCN2</accession>
<dbReference type="EMBL" id="JABFTP020000185">
    <property type="protein sequence ID" value="KAL3288738.1"/>
    <property type="molecule type" value="Genomic_DNA"/>
</dbReference>
<dbReference type="AlphaFoldDB" id="A0ABD2PCN2"/>
<feature type="region of interest" description="Disordered" evidence="1">
    <location>
        <begin position="171"/>
        <end position="269"/>
    </location>
</feature>
<dbReference type="SUPFAM" id="SSF50156">
    <property type="entry name" value="PDZ domain-like"/>
    <property type="match status" value="1"/>
</dbReference>
<proteinExistence type="predicted"/>
<reference evidence="3 4" key="1">
    <citation type="journal article" date="2021" name="BMC Biol.">
        <title>Horizontally acquired antibacterial genes associated with adaptive radiation of ladybird beetles.</title>
        <authorList>
            <person name="Li H.S."/>
            <person name="Tang X.F."/>
            <person name="Huang Y.H."/>
            <person name="Xu Z.Y."/>
            <person name="Chen M.L."/>
            <person name="Du X.Y."/>
            <person name="Qiu B.Y."/>
            <person name="Chen P.T."/>
            <person name="Zhang W."/>
            <person name="Slipinski A."/>
            <person name="Escalona H.E."/>
            <person name="Waterhouse R.M."/>
            <person name="Zwick A."/>
            <person name="Pang H."/>
        </authorList>
    </citation>
    <scope>NUCLEOTIDE SEQUENCE [LARGE SCALE GENOMIC DNA]</scope>
    <source>
        <strain evidence="3">SYSU2018</strain>
    </source>
</reference>
<feature type="compositionally biased region" description="Acidic residues" evidence="1">
    <location>
        <begin position="217"/>
        <end position="226"/>
    </location>
</feature>
<dbReference type="Pfam" id="PF00595">
    <property type="entry name" value="PDZ"/>
    <property type="match status" value="1"/>
</dbReference>
<organism evidence="3 4">
    <name type="scientific">Cryptolaemus montrouzieri</name>
    <dbReference type="NCBI Taxonomy" id="559131"/>
    <lineage>
        <taxon>Eukaryota</taxon>
        <taxon>Metazoa</taxon>
        <taxon>Ecdysozoa</taxon>
        <taxon>Arthropoda</taxon>
        <taxon>Hexapoda</taxon>
        <taxon>Insecta</taxon>
        <taxon>Pterygota</taxon>
        <taxon>Neoptera</taxon>
        <taxon>Endopterygota</taxon>
        <taxon>Coleoptera</taxon>
        <taxon>Polyphaga</taxon>
        <taxon>Cucujiformia</taxon>
        <taxon>Coccinelloidea</taxon>
        <taxon>Coccinellidae</taxon>
        <taxon>Scymninae</taxon>
        <taxon>Scymnini</taxon>
        <taxon>Cryptolaemus</taxon>
    </lineage>
</organism>
<evidence type="ECO:0000313" key="4">
    <source>
        <dbReference type="Proteomes" id="UP001516400"/>
    </source>
</evidence>
<evidence type="ECO:0000256" key="1">
    <source>
        <dbReference type="SAM" id="MobiDB-lite"/>
    </source>
</evidence>
<dbReference type="InterPro" id="IPR036034">
    <property type="entry name" value="PDZ_sf"/>
</dbReference>
<dbReference type="PANTHER" id="PTHR19964:SF89">
    <property type="entry name" value="INACTIVATION-NO-AFTER-POTENTIAL D PROTEIN-LIKE PROTEIN"/>
    <property type="match status" value="1"/>
</dbReference>
<feature type="compositionally biased region" description="Basic and acidic residues" evidence="1">
    <location>
        <begin position="252"/>
        <end position="261"/>
    </location>
</feature>
<dbReference type="InterPro" id="IPR051342">
    <property type="entry name" value="PDZ_scaffold"/>
</dbReference>
<dbReference type="Proteomes" id="UP001516400">
    <property type="component" value="Unassembled WGS sequence"/>
</dbReference>
<dbReference type="CDD" id="cd06671">
    <property type="entry name" value="PDZ7_MUPP1-PD6_PATJ-like"/>
    <property type="match status" value="1"/>
</dbReference>
<dbReference type="InterPro" id="IPR001478">
    <property type="entry name" value="PDZ"/>
</dbReference>
<dbReference type="PROSITE" id="PS50106">
    <property type="entry name" value="PDZ"/>
    <property type="match status" value="1"/>
</dbReference>
<dbReference type="Gene3D" id="2.30.42.10">
    <property type="match status" value="1"/>
</dbReference>
<evidence type="ECO:0000259" key="2">
    <source>
        <dbReference type="PROSITE" id="PS50106"/>
    </source>
</evidence>
<evidence type="ECO:0000313" key="3">
    <source>
        <dbReference type="EMBL" id="KAL3288738.1"/>
    </source>
</evidence>
<feature type="compositionally biased region" description="Low complexity" evidence="1">
    <location>
        <begin position="182"/>
        <end position="195"/>
    </location>
</feature>